<reference evidence="7 8" key="1">
    <citation type="submission" date="2016-10" db="EMBL/GenBank/DDBJ databases">
        <authorList>
            <person name="Varghese N."/>
            <person name="Submissions S."/>
        </authorList>
    </citation>
    <scope>NUCLEOTIDE SEQUENCE [LARGE SCALE GENOMIC DNA]</scope>
    <source>
        <strain evidence="7 8">ATCC 49954</strain>
    </source>
</reference>
<dbReference type="InterPro" id="IPR017766">
    <property type="entry name" value="Sphingomyelinase/PLipase_C"/>
</dbReference>
<keyword evidence="5" id="KW-0812">Transmembrane</keyword>
<protein>
    <submittedName>
        <fullName evidence="7">Sphingomyelin phosphodiesterase</fullName>
    </submittedName>
</protein>
<evidence type="ECO:0000256" key="4">
    <source>
        <dbReference type="ARBA" id="ARBA00022801"/>
    </source>
</evidence>
<dbReference type="CDD" id="cd09078">
    <property type="entry name" value="nSMase"/>
    <property type="match status" value="1"/>
</dbReference>
<organism evidence="7 8">
    <name type="scientific">Listeria ivanovii</name>
    <dbReference type="NCBI Taxonomy" id="1638"/>
    <lineage>
        <taxon>Bacteria</taxon>
        <taxon>Bacillati</taxon>
        <taxon>Bacillota</taxon>
        <taxon>Bacilli</taxon>
        <taxon>Bacillales</taxon>
        <taxon>Listeriaceae</taxon>
        <taxon>Listeria</taxon>
    </lineage>
</organism>
<evidence type="ECO:0000256" key="2">
    <source>
        <dbReference type="ARBA" id="ARBA00022729"/>
    </source>
</evidence>
<evidence type="ECO:0000256" key="3">
    <source>
        <dbReference type="ARBA" id="ARBA00022735"/>
    </source>
</evidence>
<dbReference type="InterPro" id="IPR036691">
    <property type="entry name" value="Endo/exonu/phosph_ase_sf"/>
</dbReference>
<dbReference type="GO" id="GO:0031640">
    <property type="term" value="P:killing of cells of another organism"/>
    <property type="evidence" value="ECO:0007669"/>
    <property type="project" value="UniProtKB-KW"/>
</dbReference>
<keyword evidence="5" id="KW-0472">Membrane</keyword>
<dbReference type="Gene3D" id="3.60.10.10">
    <property type="entry name" value="Endonuclease/exonuclease/phosphatase"/>
    <property type="match status" value="1"/>
</dbReference>
<feature type="transmembrane region" description="Helical" evidence="5">
    <location>
        <begin position="12"/>
        <end position="30"/>
    </location>
</feature>
<dbReference type="EMBL" id="FNMX01000021">
    <property type="protein sequence ID" value="SDX40645.1"/>
    <property type="molecule type" value="Genomic_DNA"/>
</dbReference>
<dbReference type="RefSeq" id="WP_038408816.1">
    <property type="nucleotide sequence ID" value="NZ_FNMX01000021.1"/>
</dbReference>
<dbReference type="InterPro" id="IPR038772">
    <property type="entry name" value="Sph/SMPD2-like"/>
</dbReference>
<comment type="caution">
    <text evidence="7">The sequence shown here is derived from an EMBL/GenBank/DDBJ whole genome shotgun (WGS) entry which is preliminary data.</text>
</comment>
<dbReference type="Pfam" id="PF03372">
    <property type="entry name" value="Exo_endo_phos"/>
    <property type="match status" value="1"/>
</dbReference>
<proteinExistence type="inferred from homology"/>
<keyword evidence="3" id="KW-0354">Hemolysis</keyword>
<dbReference type="GO" id="GO:0005576">
    <property type="term" value="C:extracellular region"/>
    <property type="evidence" value="ECO:0007669"/>
    <property type="project" value="InterPro"/>
</dbReference>
<sequence>MEKFKIIKTIPKICGAFIFLLFFTFLFGHYGELKTQASDEYPGNFKITSHNVYLFSRNIYPNWGQMHRADLIAQADYMKGNDVVILNEAFDTSASHRLLNNLREMYPHQTPVIGRSKHGWDKTEGNYSNFALEDGGVAVVSKWPIVEKSQHIFQRGGGADRLSNKGFAYVKIMKNGKPYHIIGTHTQADDSSISKDTSREIRAEQMQEIQTFIAHKNISKEEVIFIGGDLNVNYGTDEYHDMLKLLKVSSPANFNGQMATWDPTTNSMLKESYPKAAPEYLDYIFVENNHARPDSWHNKVLHTKSPQWSVRSWFKTYTYQDFSDHYPVVGFTDNN</sequence>
<dbReference type="AlphaFoldDB" id="A0AAX2DTG6"/>
<dbReference type="PANTHER" id="PTHR16320">
    <property type="entry name" value="SPHINGOMYELINASE FAMILY MEMBER"/>
    <property type="match status" value="1"/>
</dbReference>
<dbReference type="PANTHER" id="PTHR16320:SF23">
    <property type="entry name" value="SPHINGOMYELINASE C 1"/>
    <property type="match status" value="1"/>
</dbReference>
<dbReference type="Proteomes" id="UP000183610">
    <property type="component" value="Unassembled WGS sequence"/>
</dbReference>
<accession>A0AAX2DTG6</accession>
<dbReference type="NCBIfam" id="TIGR03395">
    <property type="entry name" value="sphingomy"/>
    <property type="match status" value="1"/>
</dbReference>
<evidence type="ECO:0000256" key="1">
    <source>
        <dbReference type="ARBA" id="ARBA00006335"/>
    </source>
</evidence>
<feature type="domain" description="Endonuclease/exonuclease/phosphatase" evidence="6">
    <location>
        <begin position="70"/>
        <end position="325"/>
    </location>
</feature>
<keyword evidence="2" id="KW-0732">Signal</keyword>
<comment type="similarity">
    <text evidence="1">Belongs to the neutral sphingomyelinase family.</text>
</comment>
<dbReference type="GO" id="GO:0004767">
    <property type="term" value="F:sphingomyelin phosphodiesterase activity"/>
    <property type="evidence" value="ECO:0007669"/>
    <property type="project" value="InterPro"/>
</dbReference>
<keyword evidence="5" id="KW-1133">Transmembrane helix</keyword>
<keyword evidence="4" id="KW-0378">Hydrolase</keyword>
<evidence type="ECO:0000259" key="6">
    <source>
        <dbReference type="Pfam" id="PF03372"/>
    </source>
</evidence>
<evidence type="ECO:0000313" key="7">
    <source>
        <dbReference type="EMBL" id="SDX40645.1"/>
    </source>
</evidence>
<gene>
    <name evidence="7" type="ORF">SAMN05421782_12111</name>
</gene>
<dbReference type="SUPFAM" id="SSF56219">
    <property type="entry name" value="DNase I-like"/>
    <property type="match status" value="1"/>
</dbReference>
<evidence type="ECO:0000256" key="5">
    <source>
        <dbReference type="SAM" id="Phobius"/>
    </source>
</evidence>
<name>A0AAX2DTG6_LISIV</name>
<dbReference type="InterPro" id="IPR005135">
    <property type="entry name" value="Endo/exonuclease/phosphatase"/>
</dbReference>
<evidence type="ECO:0000313" key="8">
    <source>
        <dbReference type="Proteomes" id="UP000183610"/>
    </source>
</evidence>
<keyword evidence="3" id="KW-0204">Cytolysis</keyword>